<keyword evidence="1" id="KW-1015">Disulfide bond</keyword>
<protein>
    <recommendedName>
        <fullName evidence="3">SMB domain-containing protein</fullName>
    </recommendedName>
</protein>
<proteinExistence type="predicted"/>
<dbReference type="Pfam" id="PF01033">
    <property type="entry name" value="Somatomedin_B"/>
    <property type="match status" value="1"/>
</dbReference>
<dbReference type="PANTHER" id="PTHR45902:SF1">
    <property type="entry name" value="LATROPHILIN RECEPTOR-LIKE PROTEIN A"/>
    <property type="match status" value="1"/>
</dbReference>
<dbReference type="Gene3D" id="4.10.410.20">
    <property type="match status" value="1"/>
</dbReference>
<feature type="compositionally biased region" description="Basic and acidic residues" evidence="2">
    <location>
        <begin position="680"/>
        <end position="689"/>
    </location>
</feature>
<organism evidence="4">
    <name type="scientific">Prasinoderma singulare</name>
    <dbReference type="NCBI Taxonomy" id="676789"/>
    <lineage>
        <taxon>Eukaryota</taxon>
        <taxon>Viridiplantae</taxon>
        <taxon>Prasinodermophyta</taxon>
        <taxon>Prasinodermophyceae</taxon>
        <taxon>Prasinodermales</taxon>
        <taxon>Prasinodermaceae</taxon>
        <taxon>Prasinoderma</taxon>
    </lineage>
</organism>
<dbReference type="InterPro" id="IPR001212">
    <property type="entry name" value="Somatomedin_B_dom"/>
</dbReference>
<reference evidence="4" key="1">
    <citation type="submission" date="2021-01" db="EMBL/GenBank/DDBJ databases">
        <authorList>
            <person name="Corre E."/>
            <person name="Pelletier E."/>
            <person name="Niang G."/>
            <person name="Scheremetjew M."/>
            <person name="Finn R."/>
            <person name="Kale V."/>
            <person name="Holt S."/>
            <person name="Cochrane G."/>
            <person name="Meng A."/>
            <person name="Brown T."/>
            <person name="Cohen L."/>
        </authorList>
    </citation>
    <scope>NUCLEOTIDE SEQUENCE</scope>
    <source>
        <strain evidence="4">RCC927</strain>
    </source>
</reference>
<evidence type="ECO:0000256" key="1">
    <source>
        <dbReference type="ARBA" id="ARBA00023157"/>
    </source>
</evidence>
<feature type="compositionally biased region" description="Low complexity" evidence="2">
    <location>
        <begin position="477"/>
        <end position="519"/>
    </location>
</feature>
<feature type="domain" description="SMB" evidence="3">
    <location>
        <begin position="431"/>
        <end position="474"/>
    </location>
</feature>
<feature type="compositionally biased region" description="Low complexity" evidence="2">
    <location>
        <begin position="542"/>
        <end position="556"/>
    </location>
</feature>
<dbReference type="EMBL" id="HBHY01003239">
    <property type="protein sequence ID" value="CAE0128593.1"/>
    <property type="molecule type" value="Transcribed_RNA"/>
</dbReference>
<accession>A0A7S3BB04</accession>
<dbReference type="PRINTS" id="PR01217">
    <property type="entry name" value="PRICHEXTENSN"/>
</dbReference>
<feature type="region of interest" description="Disordered" evidence="2">
    <location>
        <begin position="129"/>
        <end position="167"/>
    </location>
</feature>
<evidence type="ECO:0000256" key="2">
    <source>
        <dbReference type="SAM" id="MobiDB-lite"/>
    </source>
</evidence>
<evidence type="ECO:0000259" key="3">
    <source>
        <dbReference type="PROSITE" id="PS50958"/>
    </source>
</evidence>
<dbReference type="InterPro" id="IPR053231">
    <property type="entry name" value="GPCR_LN-TM7"/>
</dbReference>
<dbReference type="AlphaFoldDB" id="A0A7S3BB04"/>
<dbReference type="PANTHER" id="PTHR45902">
    <property type="entry name" value="LATROPHILIN RECEPTOR-LIKE PROTEIN A"/>
    <property type="match status" value="1"/>
</dbReference>
<evidence type="ECO:0000313" key="4">
    <source>
        <dbReference type="EMBL" id="CAE0128593.1"/>
    </source>
</evidence>
<sequence length="689" mass="71845">MHVASSEAISEVVVRLDDCKGGFMPVLGVRLDEGALIRSGLLPYTDKEFNTVFRDRSGQVRVVPAQNNAEIKKKQASATAVETPRTLDHWVTFQLARPIQSGDSVCAQPPDFGNATFINKANETVTSSQCLARSGGASPAEGEGESGSEQPEGADGPQPTPSPSLPGYCNVSLDGVSANLCGLGSGEGNCFCDEGCAAKGDCCHDACDVCNFGCGDANSTAVPAPVTPAPQGPAESGAIDGLSLPVCVGSAFSVSYELRPRKANVAGPSTRDHPVTEVELLVANGVPVSEVVIRMDDCKGNFLPVNSVRLDEGALIRSGLLPLETPTSTIFVDRSSQNRSIAAQVMGTPPPRRMTLWATFEMALALSPSDNVCASPPDFGFARFSTEDAQQLNASQCVPMSDKADKYENNTASPSAVAAGNGTGVVAQAPAQAFCEGLCFGAQGSPEGQCFCDERCCDFGDCCPDYELTCDTSCAATPTPTSVPTQQPTTAPVTPAPTPLQTTAAPTTAPTSLPTAPVATPAPTPLPTTAAPTAAPTPLPVAPVATPAPTRVPTARPTDEPTPAPPIEPGETLSPTEAPTRRPTPSPTRSPTKSPTSRPTLRPTDSPTKSPTRRPTPSPTLSPTALPVVPGMTESPTKSPTRRPTPSPTKSPTDTARPTQAPTRGPDRRRKRRERRERRERRAQQDAGR</sequence>
<feature type="region of interest" description="Disordered" evidence="2">
    <location>
        <begin position="477"/>
        <end position="689"/>
    </location>
</feature>
<dbReference type="PROSITE" id="PS00524">
    <property type="entry name" value="SMB_1"/>
    <property type="match status" value="1"/>
</dbReference>
<dbReference type="PROSITE" id="PS50958">
    <property type="entry name" value="SMB_2"/>
    <property type="match status" value="1"/>
</dbReference>
<feature type="compositionally biased region" description="Basic residues" evidence="2">
    <location>
        <begin position="667"/>
        <end position="679"/>
    </location>
</feature>
<feature type="compositionally biased region" description="Low complexity" evidence="2">
    <location>
        <begin position="589"/>
        <end position="613"/>
    </location>
</feature>
<name>A0A7S3BB04_9VIRI</name>
<feature type="compositionally biased region" description="Low complexity" evidence="2">
    <location>
        <begin position="134"/>
        <end position="154"/>
    </location>
</feature>
<gene>
    <name evidence="4" type="ORF">PSIN1315_LOCUS2093</name>
</gene>